<dbReference type="InterPro" id="IPR011009">
    <property type="entry name" value="Kinase-like_dom_sf"/>
</dbReference>
<dbReference type="GO" id="GO:0005737">
    <property type="term" value="C:cytoplasm"/>
    <property type="evidence" value="ECO:0007669"/>
    <property type="project" value="TreeGrafter"/>
</dbReference>
<dbReference type="Pfam" id="PF00069">
    <property type="entry name" value="Pkinase"/>
    <property type="match status" value="1"/>
</dbReference>
<reference evidence="7 8" key="1">
    <citation type="submission" date="2017-03" db="EMBL/GenBank/DDBJ databases">
        <authorList>
            <person name="Afonso C.L."/>
            <person name="Miller P.J."/>
            <person name="Scott M.A."/>
            <person name="Spackman E."/>
            <person name="Goraichik I."/>
            <person name="Dimitrov K.M."/>
            <person name="Suarez D.L."/>
            <person name="Swayne D.E."/>
        </authorList>
    </citation>
    <scope>NUCLEOTIDE SEQUENCE [LARGE SCALE GENOMIC DNA]</scope>
    <source>
        <strain evidence="7 8">CECT 8625</strain>
    </source>
</reference>
<organism evidence="7 8">
    <name type="scientific">Roseivivax jejudonensis</name>
    <dbReference type="NCBI Taxonomy" id="1529041"/>
    <lineage>
        <taxon>Bacteria</taxon>
        <taxon>Pseudomonadati</taxon>
        <taxon>Pseudomonadota</taxon>
        <taxon>Alphaproteobacteria</taxon>
        <taxon>Rhodobacterales</taxon>
        <taxon>Roseobacteraceae</taxon>
        <taxon>Roseivivax</taxon>
    </lineage>
</organism>
<feature type="binding site" evidence="5">
    <location>
        <position position="55"/>
    </location>
    <ligand>
        <name>ATP</name>
        <dbReference type="ChEBI" id="CHEBI:30616"/>
    </ligand>
</feature>
<dbReference type="Proteomes" id="UP000193570">
    <property type="component" value="Unassembled WGS sequence"/>
</dbReference>
<dbReference type="Gene3D" id="1.10.510.10">
    <property type="entry name" value="Transferase(Phosphotransferase) domain 1"/>
    <property type="match status" value="1"/>
</dbReference>
<dbReference type="EC" id="2.7.11.1" evidence="7"/>
<keyword evidence="4 5" id="KW-0067">ATP-binding</keyword>
<evidence type="ECO:0000259" key="6">
    <source>
        <dbReference type="PROSITE" id="PS50011"/>
    </source>
</evidence>
<name>A0A1X7AD51_9RHOB</name>
<gene>
    <name evidence="7" type="primary">pknB</name>
    <name evidence="7" type="ORF">ROJ8625_04073</name>
</gene>
<dbReference type="PROSITE" id="PS50011">
    <property type="entry name" value="PROTEIN_KINASE_DOM"/>
    <property type="match status" value="1"/>
</dbReference>
<dbReference type="EMBL" id="FWFK01000011">
    <property type="protein sequence ID" value="SLN74639.1"/>
    <property type="molecule type" value="Genomic_DNA"/>
</dbReference>
<accession>A0A1X7AD51</accession>
<evidence type="ECO:0000313" key="7">
    <source>
        <dbReference type="EMBL" id="SLN74639.1"/>
    </source>
</evidence>
<dbReference type="PANTHER" id="PTHR11042">
    <property type="entry name" value="EUKARYOTIC TRANSLATION INITIATION FACTOR 2-ALPHA KINASE EIF2-ALPHA KINASE -RELATED"/>
    <property type="match status" value="1"/>
</dbReference>
<dbReference type="InterPro" id="IPR050339">
    <property type="entry name" value="CC_SR_Kinase"/>
</dbReference>
<evidence type="ECO:0000256" key="5">
    <source>
        <dbReference type="PROSITE-ProRule" id="PRU10141"/>
    </source>
</evidence>
<sequence>MTQCPSSPIRNERVSIADAEISIDGFTLMEVLGSGANGTVFRAKDTLLRRDVAIKIWNLNGLERSRDEISKIAQFQHPLIVSTYLFDYAGGVPYGVMELVEGMTGKKWLEKGPDLRARMRFWGRYSEALGILHRSGTVHGDPHLGNVLLSGSGCESMQTGSGTGFVFKLADTGTSVFWGNHDDFETREEKLIVETARKLFKPFGLGKVFKIPTNISYALAVSLIDRFVEYLWRVYECVDWDRRSENATFIAEHIIATPLFDIHAAVKQVEKSGVTDAGRLCRRVNANLVNGGILDLDQDEFRSDALVEFEAKKAALITSLKERTHPGFGVEHPGMSSFRFAHWY</sequence>
<evidence type="ECO:0000256" key="2">
    <source>
        <dbReference type="ARBA" id="ARBA00022741"/>
    </source>
</evidence>
<evidence type="ECO:0000256" key="4">
    <source>
        <dbReference type="ARBA" id="ARBA00022840"/>
    </source>
</evidence>
<dbReference type="GO" id="GO:0004674">
    <property type="term" value="F:protein serine/threonine kinase activity"/>
    <property type="evidence" value="ECO:0007669"/>
    <property type="project" value="UniProtKB-EC"/>
</dbReference>
<evidence type="ECO:0000256" key="1">
    <source>
        <dbReference type="ARBA" id="ARBA00022679"/>
    </source>
</evidence>
<dbReference type="AlphaFoldDB" id="A0A1X7AD51"/>
<dbReference type="SUPFAM" id="SSF56112">
    <property type="entry name" value="Protein kinase-like (PK-like)"/>
    <property type="match status" value="1"/>
</dbReference>
<dbReference type="GO" id="GO:0005524">
    <property type="term" value="F:ATP binding"/>
    <property type="evidence" value="ECO:0007669"/>
    <property type="project" value="UniProtKB-UniRule"/>
</dbReference>
<keyword evidence="2 5" id="KW-0547">Nucleotide-binding</keyword>
<dbReference type="PROSITE" id="PS00107">
    <property type="entry name" value="PROTEIN_KINASE_ATP"/>
    <property type="match status" value="1"/>
</dbReference>
<dbReference type="InterPro" id="IPR000719">
    <property type="entry name" value="Prot_kinase_dom"/>
</dbReference>
<proteinExistence type="predicted"/>
<feature type="domain" description="Protein kinase" evidence="6">
    <location>
        <begin position="26"/>
        <end position="328"/>
    </location>
</feature>
<keyword evidence="3 7" id="KW-0418">Kinase</keyword>
<evidence type="ECO:0000313" key="8">
    <source>
        <dbReference type="Proteomes" id="UP000193570"/>
    </source>
</evidence>
<keyword evidence="8" id="KW-1185">Reference proteome</keyword>
<evidence type="ECO:0000256" key="3">
    <source>
        <dbReference type="ARBA" id="ARBA00022777"/>
    </source>
</evidence>
<keyword evidence="1 7" id="KW-0808">Transferase</keyword>
<dbReference type="InterPro" id="IPR017441">
    <property type="entry name" value="Protein_kinase_ATP_BS"/>
</dbReference>
<protein>
    <submittedName>
        <fullName evidence="7">Serine/threonine-protein kinase PknB</fullName>
        <ecNumber evidence="7">2.7.11.1</ecNumber>
    </submittedName>
</protein>
<dbReference type="SMART" id="SM00220">
    <property type="entry name" value="S_TKc"/>
    <property type="match status" value="1"/>
</dbReference>